<proteinExistence type="inferred from homology"/>
<evidence type="ECO:0000313" key="7">
    <source>
        <dbReference type="EMBL" id="CDM94437.1"/>
    </source>
</evidence>
<feature type="transmembrane region" description="Helical" evidence="6">
    <location>
        <begin position="79"/>
        <end position="101"/>
    </location>
</feature>
<dbReference type="Proteomes" id="UP000032946">
    <property type="component" value="Chromosome"/>
</dbReference>
<keyword evidence="8" id="KW-1185">Reference proteome</keyword>
<keyword evidence="3 6" id="KW-0812">Transmembrane</keyword>
<dbReference type="RefSeq" id="WP_008049908.1">
    <property type="nucleotide sequence ID" value="NZ_FO818640.1"/>
</dbReference>
<dbReference type="Gene3D" id="1.20.1440.20">
    <property type="entry name" value="LemA-like domain"/>
    <property type="match status" value="1"/>
</dbReference>
<name>A0A9P1KE25_9CYAN</name>
<dbReference type="GO" id="GO:0016020">
    <property type="term" value="C:membrane"/>
    <property type="evidence" value="ECO:0007669"/>
    <property type="project" value="UniProtKB-SubCell"/>
</dbReference>
<evidence type="ECO:0008006" key="9">
    <source>
        <dbReference type="Google" id="ProtNLM"/>
    </source>
</evidence>
<dbReference type="EMBL" id="FO818640">
    <property type="protein sequence ID" value="CDM94437.1"/>
    <property type="molecule type" value="Genomic_DNA"/>
</dbReference>
<protein>
    <recommendedName>
        <fullName evidence="9">LemA family protein</fullName>
    </recommendedName>
</protein>
<dbReference type="InterPro" id="IPR023353">
    <property type="entry name" value="LemA-like_dom_sf"/>
</dbReference>
<reference evidence="7 8" key="1">
    <citation type="submission" date="2014-02" db="EMBL/GenBank/DDBJ databases">
        <authorList>
            <person name="Genoscope - CEA"/>
        </authorList>
    </citation>
    <scope>NUCLEOTIDE SEQUENCE [LARGE SCALE GENOMIC DNA]</scope>
    <source>
        <strain evidence="7 8">PCC 8005</strain>
    </source>
</reference>
<evidence type="ECO:0000256" key="6">
    <source>
        <dbReference type="SAM" id="Phobius"/>
    </source>
</evidence>
<dbReference type="Pfam" id="PF04011">
    <property type="entry name" value="LemA"/>
    <property type="match status" value="1"/>
</dbReference>
<evidence type="ECO:0000256" key="4">
    <source>
        <dbReference type="ARBA" id="ARBA00022989"/>
    </source>
</evidence>
<evidence type="ECO:0000313" key="8">
    <source>
        <dbReference type="Proteomes" id="UP000032946"/>
    </source>
</evidence>
<comment type="subcellular location">
    <subcellularLocation>
        <location evidence="1">Membrane</location>
        <topology evidence="1">Single-pass membrane protein</topology>
    </subcellularLocation>
</comment>
<keyword evidence="4 6" id="KW-1133">Transmembrane helix</keyword>
<dbReference type="AlphaFoldDB" id="A0A9P1KE25"/>
<keyword evidence="5 6" id="KW-0472">Membrane</keyword>
<sequence>MNDAADSNIPERLAPEVLEVASRLYQEAIDSYSIAELQEAGAEVSIPPEFIEKAIAEIEKQRQLEAIAQQKATQLKSGLTLGGIVFAVVTVLWTIVTYNLISARYQQTQASWSQVENQLQRRADLIPNLLAVTQAQAQHEQQIINLLIESREQFLQANSASEKLVANDEINLAIGQFNQYVVSQPQLVYSPAFIGLMYELAGTENRIATERQRYNQTVQEYNQYLQRFPNSIVAAIFGFEEKPFFRAENTQVPKIE</sequence>
<dbReference type="SUPFAM" id="SSF140478">
    <property type="entry name" value="LemA-like"/>
    <property type="match status" value="1"/>
</dbReference>
<dbReference type="PANTHER" id="PTHR34478">
    <property type="entry name" value="PROTEIN LEMA"/>
    <property type="match status" value="1"/>
</dbReference>
<evidence type="ECO:0000256" key="5">
    <source>
        <dbReference type="ARBA" id="ARBA00023136"/>
    </source>
</evidence>
<accession>A0A9P1KE25</accession>
<dbReference type="PANTHER" id="PTHR34478:SF2">
    <property type="entry name" value="MEMBRANE PROTEIN"/>
    <property type="match status" value="1"/>
</dbReference>
<evidence type="ECO:0000256" key="1">
    <source>
        <dbReference type="ARBA" id="ARBA00004167"/>
    </source>
</evidence>
<comment type="similarity">
    <text evidence="2">Belongs to the LemA family.</text>
</comment>
<organism evidence="7 8">
    <name type="scientific">Limnospira indica PCC 8005</name>
    <dbReference type="NCBI Taxonomy" id="376219"/>
    <lineage>
        <taxon>Bacteria</taxon>
        <taxon>Bacillati</taxon>
        <taxon>Cyanobacteriota</taxon>
        <taxon>Cyanophyceae</taxon>
        <taxon>Oscillatoriophycideae</taxon>
        <taxon>Oscillatoriales</taxon>
        <taxon>Sirenicapillariaceae</taxon>
        <taxon>Limnospira</taxon>
    </lineage>
</organism>
<dbReference type="InterPro" id="IPR007156">
    <property type="entry name" value="MamQ_LemA"/>
</dbReference>
<evidence type="ECO:0000256" key="2">
    <source>
        <dbReference type="ARBA" id="ARBA00008854"/>
    </source>
</evidence>
<gene>
    <name evidence="7" type="ORF">ARTHRO_12111</name>
</gene>
<evidence type="ECO:0000256" key="3">
    <source>
        <dbReference type="ARBA" id="ARBA00022692"/>
    </source>
</evidence>